<dbReference type="GO" id="GO:0016020">
    <property type="term" value="C:membrane"/>
    <property type="evidence" value="ECO:0007669"/>
    <property type="project" value="TreeGrafter"/>
</dbReference>
<dbReference type="CDD" id="cd05233">
    <property type="entry name" value="SDR_c"/>
    <property type="match status" value="1"/>
</dbReference>
<dbReference type="AlphaFoldDB" id="A0A062XZ85"/>
<dbReference type="InterPro" id="IPR002347">
    <property type="entry name" value="SDR_fam"/>
</dbReference>
<organism evidence="3 4">
    <name type="scientific">Thermoanaerobaculum aquaticum</name>
    <dbReference type="NCBI Taxonomy" id="1312852"/>
    <lineage>
        <taxon>Bacteria</taxon>
        <taxon>Pseudomonadati</taxon>
        <taxon>Acidobacteriota</taxon>
        <taxon>Thermoanaerobaculia</taxon>
        <taxon>Thermoanaerobaculales</taxon>
        <taxon>Thermoanaerobaculaceae</taxon>
        <taxon>Thermoanaerobaculum</taxon>
    </lineage>
</organism>
<evidence type="ECO:0008006" key="5">
    <source>
        <dbReference type="Google" id="ProtNLM"/>
    </source>
</evidence>
<dbReference type="Proteomes" id="UP000027284">
    <property type="component" value="Unassembled WGS sequence"/>
</dbReference>
<dbReference type="InterPro" id="IPR036291">
    <property type="entry name" value="NAD(P)-bd_dom_sf"/>
</dbReference>
<comment type="similarity">
    <text evidence="1">Belongs to the short-chain dehydrogenases/reductases (SDR) family.</text>
</comment>
<evidence type="ECO:0000313" key="3">
    <source>
        <dbReference type="EMBL" id="KDA54764.1"/>
    </source>
</evidence>
<dbReference type="STRING" id="1312852.EG19_08930"/>
<dbReference type="Gene3D" id="3.40.50.720">
    <property type="entry name" value="NAD(P)-binding Rossmann-like Domain"/>
    <property type="match status" value="1"/>
</dbReference>
<evidence type="ECO:0000256" key="2">
    <source>
        <dbReference type="ARBA" id="ARBA00023002"/>
    </source>
</evidence>
<dbReference type="Pfam" id="PF00106">
    <property type="entry name" value="adh_short"/>
    <property type="match status" value="1"/>
</dbReference>
<dbReference type="SUPFAM" id="SSF51735">
    <property type="entry name" value="NAD(P)-binding Rossmann-fold domains"/>
    <property type="match status" value="1"/>
</dbReference>
<reference evidence="3 4" key="1">
    <citation type="submission" date="2014-04" db="EMBL/GenBank/DDBJ databases">
        <title>The Genome Sequence of Thermoanaerobaculum aquaticum MP-01, The First Cultivated Group 23 Acidobacterium.</title>
        <authorList>
            <person name="Stamps B.W."/>
            <person name="Losey N.A."/>
            <person name="Lawson P.A."/>
            <person name="Stevenson B.S."/>
        </authorList>
    </citation>
    <scope>NUCLEOTIDE SEQUENCE [LARGE SCALE GENOMIC DNA]</scope>
    <source>
        <strain evidence="3 4">MP-01</strain>
    </source>
</reference>
<evidence type="ECO:0000313" key="4">
    <source>
        <dbReference type="Proteomes" id="UP000027284"/>
    </source>
</evidence>
<accession>A0A062XZ85</accession>
<dbReference type="PRINTS" id="PR00081">
    <property type="entry name" value="GDHRDH"/>
</dbReference>
<comment type="caution">
    <text evidence="3">The sequence shown here is derived from an EMBL/GenBank/DDBJ whole genome shotgun (WGS) entry which is preliminary data.</text>
</comment>
<dbReference type="GO" id="GO:0016491">
    <property type="term" value="F:oxidoreductase activity"/>
    <property type="evidence" value="ECO:0007669"/>
    <property type="project" value="UniProtKB-KW"/>
</dbReference>
<proteinExistence type="inferred from homology"/>
<dbReference type="PANTHER" id="PTHR44196:SF1">
    <property type="entry name" value="DEHYDROGENASE_REDUCTASE SDR FAMILY MEMBER 7B"/>
    <property type="match status" value="1"/>
</dbReference>
<keyword evidence="4" id="KW-1185">Reference proteome</keyword>
<protein>
    <recommendedName>
        <fullName evidence="5">SDR family NAD(P)-dependent oxidoreductase</fullName>
    </recommendedName>
</protein>
<gene>
    <name evidence="3" type="ORF">EG19_08930</name>
</gene>
<dbReference type="EMBL" id="JMFG01000004">
    <property type="protein sequence ID" value="KDA54764.1"/>
    <property type="molecule type" value="Genomic_DNA"/>
</dbReference>
<evidence type="ECO:0000256" key="1">
    <source>
        <dbReference type="ARBA" id="ARBA00006484"/>
    </source>
</evidence>
<keyword evidence="2" id="KW-0560">Oxidoreductase</keyword>
<sequence length="233" mass="24667">MALVSRNPDELELVAREVRGVGGEAAVFAGDVADAQAMDDLAQQAASWLGRWQVVVANAGVGFHGEGWRASPEEVGRVVSVNFLGVVNTIRSAVPYLRQHNPSAVGVVSSLSALIPYRGGGVYAASKAAINAYLSCLKLDLRGTGIAVGWVCPGPVATGMIVDGVPHRKLPPLARLAVPILKPEKVARTLLRVLERGGGSKVIPWQAAFFARFYQHMPRLAEWVLNVTGSGTP</sequence>
<name>A0A062XZ85_9BACT</name>
<dbReference type="PANTHER" id="PTHR44196">
    <property type="entry name" value="DEHYDROGENASE/REDUCTASE SDR FAMILY MEMBER 7B"/>
    <property type="match status" value="1"/>
</dbReference>